<keyword evidence="2" id="KW-0479">Metal-binding</keyword>
<dbReference type="EMBL" id="JAHWGI010000505">
    <property type="protein sequence ID" value="KAK3916257.1"/>
    <property type="molecule type" value="Genomic_DNA"/>
</dbReference>
<dbReference type="InterPro" id="IPR027806">
    <property type="entry name" value="HARBI1_dom"/>
</dbReference>
<evidence type="ECO:0000256" key="1">
    <source>
        <dbReference type="ARBA" id="ARBA00001968"/>
    </source>
</evidence>
<keyword evidence="5" id="KW-1185">Reference proteome</keyword>
<evidence type="ECO:0000313" key="5">
    <source>
        <dbReference type="Proteomes" id="UP001219518"/>
    </source>
</evidence>
<proteinExistence type="predicted"/>
<sequence length="345" mass="39280">MDGNGNIVYDVYDDDDDDEDDEVVAAVIADECNATEVDDFKDGGCEHVQVDIQGWRALSNGTFKENFRMDRTVFQRLIVVVGNYLQANGILQRRRTPLDLSLLMGLWPIFNPDTYRSSGKHFGKSKSVIHFHYVRAINALTNLAPFYVKWPDAIERDCIKVAFEEKYGYPGVCGCMDGVQIDITAPLEQAQRYVNYHDRYAILVQAVCDNRLLYRDLYVGQPGSVGDARNFQRSPLSSSLLLREDMLSDNEHILADGAYTLSDKVMIPYVNDGHLTPRMRTHNYVLSSCRAAVERSFALLRGKHRRLKKLPMRNMELTIKHIVASFVLHNLIILEGFECPVSFVM</sequence>
<reference evidence="4" key="1">
    <citation type="submission" date="2021-07" db="EMBL/GenBank/DDBJ databases">
        <authorList>
            <person name="Catto M.A."/>
            <person name="Jacobson A."/>
            <person name="Kennedy G."/>
            <person name="Labadie P."/>
            <person name="Hunt B.G."/>
            <person name="Srinivasan R."/>
        </authorList>
    </citation>
    <scope>NUCLEOTIDE SEQUENCE</scope>
    <source>
        <strain evidence="4">PL_HMW_Pooled</strain>
        <tissue evidence="4">Head</tissue>
    </source>
</reference>
<comment type="cofactor">
    <cofactor evidence="1">
        <name>a divalent metal cation</name>
        <dbReference type="ChEBI" id="CHEBI:60240"/>
    </cofactor>
</comment>
<dbReference type="Pfam" id="PF13359">
    <property type="entry name" value="DDE_Tnp_4"/>
    <property type="match status" value="1"/>
</dbReference>
<name>A0AAE1H7L2_9NEOP</name>
<dbReference type="AlphaFoldDB" id="A0AAE1H7L2"/>
<evidence type="ECO:0000256" key="2">
    <source>
        <dbReference type="ARBA" id="ARBA00022723"/>
    </source>
</evidence>
<dbReference type="GO" id="GO:0046872">
    <property type="term" value="F:metal ion binding"/>
    <property type="evidence" value="ECO:0007669"/>
    <property type="project" value="UniProtKB-KW"/>
</dbReference>
<organism evidence="4 5">
    <name type="scientific">Frankliniella fusca</name>
    <dbReference type="NCBI Taxonomy" id="407009"/>
    <lineage>
        <taxon>Eukaryota</taxon>
        <taxon>Metazoa</taxon>
        <taxon>Ecdysozoa</taxon>
        <taxon>Arthropoda</taxon>
        <taxon>Hexapoda</taxon>
        <taxon>Insecta</taxon>
        <taxon>Pterygota</taxon>
        <taxon>Neoptera</taxon>
        <taxon>Paraneoptera</taxon>
        <taxon>Thysanoptera</taxon>
        <taxon>Terebrantia</taxon>
        <taxon>Thripoidea</taxon>
        <taxon>Thripidae</taxon>
        <taxon>Frankliniella</taxon>
    </lineage>
</organism>
<reference evidence="4" key="2">
    <citation type="journal article" date="2023" name="BMC Genomics">
        <title>Pest status, molecular evolution, and epigenetic factors derived from the genome assembly of Frankliniella fusca, a thysanopteran phytovirus vector.</title>
        <authorList>
            <person name="Catto M.A."/>
            <person name="Labadie P.E."/>
            <person name="Jacobson A.L."/>
            <person name="Kennedy G.G."/>
            <person name="Srinivasan R."/>
            <person name="Hunt B.G."/>
        </authorList>
    </citation>
    <scope>NUCLEOTIDE SEQUENCE</scope>
    <source>
        <strain evidence="4">PL_HMW_Pooled</strain>
    </source>
</reference>
<feature type="domain" description="DDE Tnp4" evidence="3">
    <location>
        <begin position="176"/>
        <end position="330"/>
    </location>
</feature>
<evidence type="ECO:0000313" key="4">
    <source>
        <dbReference type="EMBL" id="KAK3916257.1"/>
    </source>
</evidence>
<evidence type="ECO:0000259" key="3">
    <source>
        <dbReference type="Pfam" id="PF13359"/>
    </source>
</evidence>
<comment type="caution">
    <text evidence="4">The sequence shown here is derived from an EMBL/GenBank/DDBJ whole genome shotgun (WGS) entry which is preliminary data.</text>
</comment>
<gene>
    <name evidence="4" type="ORF">KUF71_006125</name>
</gene>
<dbReference type="Proteomes" id="UP001219518">
    <property type="component" value="Unassembled WGS sequence"/>
</dbReference>
<accession>A0AAE1H7L2</accession>
<protein>
    <submittedName>
        <fullName evidence="4">Protein ANTAGONIST OF LIKE HETEROCHROMATIN PROTEIN 1</fullName>
    </submittedName>
</protein>